<name>A0A508ASJ7_9GAMM</name>
<dbReference type="AlphaFoldDB" id="A0A508ASJ7"/>
<proteinExistence type="predicted"/>
<dbReference type="InterPro" id="IPR010559">
    <property type="entry name" value="Sig_transdc_His_kin_internal"/>
</dbReference>
<protein>
    <submittedName>
        <fullName evidence="3">Sensor histidine kinase</fullName>
    </submittedName>
</protein>
<keyword evidence="3" id="KW-0808">Transferase</keyword>
<comment type="caution">
    <text evidence="3">The sequence shown here is derived from an EMBL/GenBank/DDBJ whole genome shotgun (WGS) entry which is preliminary data.</text>
</comment>
<accession>A0A508ASJ7</accession>
<dbReference type="InterPro" id="IPR036890">
    <property type="entry name" value="HATPase_C_sf"/>
</dbReference>
<dbReference type="SUPFAM" id="SSF55874">
    <property type="entry name" value="ATPase domain of HSP90 chaperone/DNA topoisomerase II/histidine kinase"/>
    <property type="match status" value="1"/>
</dbReference>
<evidence type="ECO:0000313" key="3">
    <source>
        <dbReference type="EMBL" id="KAB8188903.1"/>
    </source>
</evidence>
<keyword evidence="3" id="KW-0418">Kinase</keyword>
<dbReference type="PANTHER" id="PTHR34220:SF9">
    <property type="entry name" value="SIGNAL TRANSDUCTION HISTIDINE KINASE INTERNAL REGION DOMAIN-CONTAINING PROTEIN"/>
    <property type="match status" value="1"/>
</dbReference>
<organism evidence="3 4">
    <name type="scientific">Marilutibacter maris</name>
    <dbReference type="NCBI Taxonomy" id="1605891"/>
    <lineage>
        <taxon>Bacteria</taxon>
        <taxon>Pseudomonadati</taxon>
        <taxon>Pseudomonadota</taxon>
        <taxon>Gammaproteobacteria</taxon>
        <taxon>Lysobacterales</taxon>
        <taxon>Lysobacteraceae</taxon>
        <taxon>Marilutibacter</taxon>
    </lineage>
</organism>
<dbReference type="InterPro" id="IPR003594">
    <property type="entry name" value="HATPase_dom"/>
</dbReference>
<dbReference type="PANTHER" id="PTHR34220">
    <property type="entry name" value="SENSOR HISTIDINE KINASE YPDA"/>
    <property type="match status" value="1"/>
</dbReference>
<gene>
    <name evidence="3" type="ORF">FKV24_009725</name>
</gene>
<dbReference type="Pfam" id="PF06580">
    <property type="entry name" value="His_kinase"/>
    <property type="match status" value="1"/>
</dbReference>
<feature type="domain" description="Signal transduction histidine kinase internal region" evidence="2">
    <location>
        <begin position="222"/>
        <end position="307"/>
    </location>
</feature>
<dbReference type="Pfam" id="PF02518">
    <property type="entry name" value="HATPase_c"/>
    <property type="match status" value="1"/>
</dbReference>
<sequence length="419" mass="45336">MPASTATDSSRPASYPLDAPLPPKVLVGGNAVWSRYRQYPVFSLPWLRGRSLLFAIVLVPAAALIGSGVSVSTRSYEIGALSGVHLLVAFMLMATAGPALATWVRYRHWPSARERRGVVLAVLVGIAVSFFVDQWASSYVERMVVPAMEEVGQPVSSRQDMSGFERGLAITINLAMLLAIYGLFGGGLALRAYFSEQRRWEQERHQGEVARLRQLRHDSDLRLGALQAQVEPHFLFNTLASVRALVRQEPLQAEQTLDALVDYLRATIPRLRNGDDGGAALASTLGQQLDLCAAYLEVMRLRMGGRLAYRIEADAALRARGYPPLLLITLVENAIKHGIEPKRGGGRVTVAARIVDGMLEVEVGDDGVGLKPGIGGGVGLENVREQLRARFGDRATFGLHGVADGGTIATIRIPDGDLA</sequence>
<evidence type="ECO:0000313" key="4">
    <source>
        <dbReference type="Proteomes" id="UP000320431"/>
    </source>
</evidence>
<dbReference type="Gene3D" id="3.30.565.10">
    <property type="entry name" value="Histidine kinase-like ATPase, C-terminal domain"/>
    <property type="match status" value="1"/>
</dbReference>
<evidence type="ECO:0000259" key="2">
    <source>
        <dbReference type="Pfam" id="PF06580"/>
    </source>
</evidence>
<feature type="domain" description="Histidine kinase/HSP90-like ATPase" evidence="1">
    <location>
        <begin position="327"/>
        <end position="415"/>
    </location>
</feature>
<evidence type="ECO:0000259" key="1">
    <source>
        <dbReference type="Pfam" id="PF02518"/>
    </source>
</evidence>
<dbReference type="GO" id="GO:0016020">
    <property type="term" value="C:membrane"/>
    <property type="evidence" value="ECO:0007669"/>
    <property type="project" value="InterPro"/>
</dbReference>
<dbReference type="RefSeq" id="WP_141482236.1">
    <property type="nucleotide sequence ID" value="NZ_VICD02000160.1"/>
</dbReference>
<dbReference type="EMBL" id="VICD02000160">
    <property type="protein sequence ID" value="KAB8188903.1"/>
    <property type="molecule type" value="Genomic_DNA"/>
</dbReference>
<reference evidence="3 4" key="1">
    <citation type="submission" date="2019-10" db="EMBL/GenBank/DDBJ databases">
        <title>Lysobacter alkalisoli sp. nov., isolated from saline-alkaline soil.</title>
        <authorList>
            <person name="Sun J.-Q."/>
        </authorList>
    </citation>
    <scope>NUCLEOTIDE SEQUENCE [LARGE SCALE GENOMIC DNA]</scope>
    <source>
        <strain evidence="3 4">KCTC 42381</strain>
    </source>
</reference>
<dbReference type="GO" id="GO:0000155">
    <property type="term" value="F:phosphorelay sensor kinase activity"/>
    <property type="evidence" value="ECO:0007669"/>
    <property type="project" value="InterPro"/>
</dbReference>
<dbReference type="InterPro" id="IPR050640">
    <property type="entry name" value="Bact_2-comp_sensor_kinase"/>
</dbReference>
<dbReference type="Proteomes" id="UP000320431">
    <property type="component" value="Unassembled WGS sequence"/>
</dbReference>